<dbReference type="InterPro" id="IPR027417">
    <property type="entry name" value="P-loop_NTPase"/>
</dbReference>
<dbReference type="InterPro" id="IPR019734">
    <property type="entry name" value="TPR_rpt"/>
</dbReference>
<dbReference type="Proteomes" id="UP000256269">
    <property type="component" value="Unassembled WGS sequence"/>
</dbReference>
<keyword evidence="1" id="KW-0802">TPR repeat</keyword>
<reference evidence="2 3" key="1">
    <citation type="submission" date="2018-08" db="EMBL/GenBank/DDBJ databases">
        <title>Genomic Encyclopedia of Archaeal and Bacterial Type Strains, Phase II (KMG-II): from individual species to whole genera.</title>
        <authorList>
            <person name="Goeker M."/>
        </authorList>
    </citation>
    <scope>NUCLEOTIDE SEQUENCE [LARGE SCALE GENOMIC DNA]</scope>
    <source>
        <strain evidence="2 3">DSM 45791</strain>
    </source>
</reference>
<dbReference type="PANTHER" id="PTHR47691">
    <property type="entry name" value="REGULATOR-RELATED"/>
    <property type="match status" value="1"/>
</dbReference>
<proteinExistence type="predicted"/>
<feature type="repeat" description="TPR" evidence="1">
    <location>
        <begin position="632"/>
        <end position="665"/>
    </location>
</feature>
<dbReference type="SUPFAM" id="SSF52540">
    <property type="entry name" value="P-loop containing nucleoside triphosphate hydrolases"/>
    <property type="match status" value="1"/>
</dbReference>
<protein>
    <submittedName>
        <fullName evidence="2">NB-ARC domain-containing protein</fullName>
    </submittedName>
</protein>
<dbReference type="SMART" id="SM00028">
    <property type="entry name" value="TPR"/>
    <property type="match status" value="5"/>
</dbReference>
<organism evidence="2 3">
    <name type="scientific">Kutzneria buriramensis</name>
    <dbReference type="NCBI Taxonomy" id="1045776"/>
    <lineage>
        <taxon>Bacteria</taxon>
        <taxon>Bacillati</taxon>
        <taxon>Actinomycetota</taxon>
        <taxon>Actinomycetes</taxon>
        <taxon>Pseudonocardiales</taxon>
        <taxon>Pseudonocardiaceae</taxon>
        <taxon>Kutzneria</taxon>
    </lineage>
</organism>
<dbReference type="PANTHER" id="PTHR47691:SF3">
    <property type="entry name" value="HTH-TYPE TRANSCRIPTIONAL REGULATOR RV0890C-RELATED"/>
    <property type="match status" value="1"/>
</dbReference>
<feature type="repeat" description="TPR" evidence="1">
    <location>
        <begin position="512"/>
        <end position="545"/>
    </location>
</feature>
<accession>A0A3E0HLU1</accession>
<dbReference type="AlphaFoldDB" id="A0A3E0HLU1"/>
<dbReference type="SUPFAM" id="SSF48452">
    <property type="entry name" value="TPR-like"/>
    <property type="match status" value="2"/>
</dbReference>
<dbReference type="GO" id="GO:0043531">
    <property type="term" value="F:ADP binding"/>
    <property type="evidence" value="ECO:0007669"/>
    <property type="project" value="InterPro"/>
</dbReference>
<dbReference type="Pfam" id="PF13424">
    <property type="entry name" value="TPR_12"/>
    <property type="match status" value="2"/>
</dbReference>
<dbReference type="RefSeq" id="WP_147328557.1">
    <property type="nucleotide sequence ID" value="NZ_CP144375.1"/>
</dbReference>
<dbReference type="Gene3D" id="3.40.50.300">
    <property type="entry name" value="P-loop containing nucleotide triphosphate hydrolases"/>
    <property type="match status" value="1"/>
</dbReference>
<evidence type="ECO:0000313" key="3">
    <source>
        <dbReference type="Proteomes" id="UP000256269"/>
    </source>
</evidence>
<sequence length="724" mass="79267">MTTDDDPDGGKLTADQVQAVHNKVTGSVVGPIVQAHTILGGVYCHAPSHRRPVPRQLPPAPTLFVGRAQELATLTCALDSAADMHRPLVITAIAGVGGIGKTWLALCWAYQHLERFSDGQLFVDLQGFAPSGRSMTPEKAIRGFLDALGVDPQSVPIDLDAQVGLYRSLVAGKQMLIVLDNARSTNQVVPLLPGTATCTVLITSRSRLSGLSMAYGASSVGLDVLNDTEACDLLARYLAYDRLVDEPAAVTELLKSCAGLPLALGIVAARACVHPRFSLAVLADELRDRPSRLDALDAGELNTNLRTVLSWSFDALSADTATVFGWLSLAPGPDISMAAISSLAALPDTKVQAVLRELENAHLLQQHVQGRYRAHDLVRLFAGERATLEHSDEVRAVTLRRLVDFYLHTAAAGARLLYPHSPVIELDQPASRCAPALLPDFPAALAWFDAEHQCLLAAQLLCVQRRWHQHVWRMSWALTGFCRRRGHLRDHVVACEYGVVAAEHLDNLADRAWAHQLLGYALSRMNRHSEAREHLQQALELARQSGDIQREANIYRVLARDWARDGDYERALMYAKRALCLYENLGIPVWSADSLNMVGLCQARLGRYGTAHTACVAALALHRRHDNRHGEGNTLDTLGYIARQTGRFDDAISHYNEALDLFQSLGDEYAEADAANSIGDVLASQSKQLDARNFWLRALKLYSAQHRITDADRAEQKLADLNGG</sequence>
<dbReference type="EMBL" id="QUNO01000006">
    <property type="protein sequence ID" value="REH47320.1"/>
    <property type="molecule type" value="Genomic_DNA"/>
</dbReference>
<dbReference type="OrthoDB" id="3275754at2"/>
<evidence type="ECO:0000256" key="1">
    <source>
        <dbReference type="PROSITE-ProRule" id="PRU00339"/>
    </source>
</evidence>
<evidence type="ECO:0000313" key="2">
    <source>
        <dbReference type="EMBL" id="REH47320.1"/>
    </source>
</evidence>
<keyword evidence="3" id="KW-1185">Reference proteome</keyword>
<dbReference type="PRINTS" id="PR00364">
    <property type="entry name" value="DISEASERSIST"/>
</dbReference>
<dbReference type="PROSITE" id="PS50005">
    <property type="entry name" value="TPR"/>
    <property type="match status" value="2"/>
</dbReference>
<dbReference type="InterPro" id="IPR011990">
    <property type="entry name" value="TPR-like_helical_dom_sf"/>
</dbReference>
<comment type="caution">
    <text evidence="2">The sequence shown here is derived from an EMBL/GenBank/DDBJ whole genome shotgun (WGS) entry which is preliminary data.</text>
</comment>
<gene>
    <name evidence="2" type="ORF">BCF44_106485</name>
</gene>
<dbReference type="Gene3D" id="1.25.40.10">
    <property type="entry name" value="Tetratricopeptide repeat domain"/>
    <property type="match status" value="1"/>
</dbReference>
<name>A0A3E0HLU1_9PSEU</name>